<comment type="caution">
    <text evidence="10">The sequence shown here is derived from an EMBL/GenBank/DDBJ whole genome shotgun (WGS) entry which is preliminary data.</text>
</comment>
<keyword evidence="2" id="KW-0723">Serine/threonine-protein kinase</keyword>
<evidence type="ECO:0000259" key="9">
    <source>
        <dbReference type="PROSITE" id="PS50011"/>
    </source>
</evidence>
<reference evidence="10 11" key="1">
    <citation type="submission" date="2016-07" db="EMBL/GenBank/DDBJ databases">
        <title>Pervasive Adenine N6-methylation of Active Genes in Fungi.</title>
        <authorList>
            <consortium name="DOE Joint Genome Institute"/>
            <person name="Mondo S.J."/>
            <person name="Dannebaum R.O."/>
            <person name="Kuo R.C."/>
            <person name="Labutti K."/>
            <person name="Haridas S."/>
            <person name="Kuo A."/>
            <person name="Salamov A."/>
            <person name="Ahrendt S.R."/>
            <person name="Lipzen A."/>
            <person name="Sullivan W."/>
            <person name="Andreopoulos W.B."/>
            <person name="Clum A."/>
            <person name="Lindquist E."/>
            <person name="Daum C."/>
            <person name="Ramamoorthy G.K."/>
            <person name="Gryganskyi A."/>
            <person name="Culley D."/>
            <person name="Magnuson J.K."/>
            <person name="James T.Y."/>
            <person name="O'Malley M.A."/>
            <person name="Stajich J.E."/>
            <person name="Spatafora J.W."/>
            <person name="Visel A."/>
            <person name="Grigoriev I.V."/>
        </authorList>
    </citation>
    <scope>NUCLEOTIDE SEQUENCE [LARGE SCALE GENOMIC DNA]</scope>
    <source>
        <strain evidence="10 11">NRRL 3116</strain>
    </source>
</reference>
<evidence type="ECO:0000256" key="6">
    <source>
        <dbReference type="ARBA" id="ARBA00022840"/>
    </source>
</evidence>
<dbReference type="Pfam" id="PF00069">
    <property type="entry name" value="Pkinase"/>
    <property type="match status" value="1"/>
</dbReference>
<feature type="region of interest" description="Disordered" evidence="8">
    <location>
        <begin position="335"/>
        <end position="357"/>
    </location>
</feature>
<dbReference type="STRING" id="64571.A0A1Y2GGJ5"/>
<dbReference type="GO" id="GO:0004674">
    <property type="term" value="F:protein serine/threonine kinase activity"/>
    <property type="evidence" value="ECO:0007669"/>
    <property type="project" value="UniProtKB-KW"/>
</dbReference>
<dbReference type="AlphaFoldDB" id="A0A1Y2GGJ5"/>
<dbReference type="GO" id="GO:0005524">
    <property type="term" value="F:ATP binding"/>
    <property type="evidence" value="ECO:0007669"/>
    <property type="project" value="UniProtKB-KW"/>
</dbReference>
<feature type="compositionally biased region" description="Basic and acidic residues" evidence="8">
    <location>
        <begin position="460"/>
        <end position="471"/>
    </location>
</feature>
<dbReference type="GO" id="GO:0005634">
    <property type="term" value="C:nucleus"/>
    <property type="evidence" value="ECO:0007669"/>
    <property type="project" value="UniProtKB-SubCell"/>
</dbReference>
<sequence length="607" mass="66756">MAEATQTFQRAGRKASFFFLPHTRPTPPTPTSPPSPTVDIPIASAMPAVMAVSPAFPLVLEKKQYLSPSSSTISAAAAAAAVAAAVEAIQYYNPRREASLPPTPQHDLLSHTLAPSAIPLNESNGSPSSSSTHHSLLVARSMDQFVVLQELGNGSFGSVVQARHKVSGELALEVLRFGPNIIKLHHFFLEKKELHMVFELMEGNLYQLIQDQNGVRLEESRIKSIVFQVLRGLQHMHAKGVMHRDMKPENLLISGDTVKIADLGLARELKSRPPYTTYVSTRWYRSPEVVLKSTAYSSAVDLWAIGAIAAELISLKPLFPGNSDIDQIMRIGSVLGSPAPRQPQPQPQPDAFAPGESLNGISPKVGGEWKEGVQIAARMGFAFPATPLRTLREALPNATEEALELITGVLQYDPKNRLTAYQALHSNWFRDMPETEELKFLTDVVQQSPDKRRSMFSGLRKKDIKEKDKDRRRGLSISLPIGLASSTALNAMLSKPAGTHTAVANGQQFHPSPQASPSQQQLQQSQQSQQSQQPSSSASLLQQQQQQQQQQQRQLQQRQQALQRLQSESPQGDELSVCQYPQHPQLQQTTRPQADLGLPEISPLSPF</sequence>
<dbReference type="GeneID" id="33570807"/>
<accession>A0A1Y2GGJ5</accession>
<dbReference type="InterPro" id="IPR000719">
    <property type="entry name" value="Prot_kinase_dom"/>
</dbReference>
<feature type="region of interest" description="Disordered" evidence="8">
    <location>
        <begin position="449"/>
        <end position="471"/>
    </location>
</feature>
<dbReference type="Proteomes" id="UP000193648">
    <property type="component" value="Unassembled WGS sequence"/>
</dbReference>
<protein>
    <submittedName>
        <fullName evidence="10">Kinase-like domain-containing protein</fullName>
    </submittedName>
</protein>
<comment type="subcellular location">
    <subcellularLocation>
        <location evidence="1">Nucleus</location>
    </subcellularLocation>
</comment>
<dbReference type="InterPro" id="IPR050117">
    <property type="entry name" value="MAPK"/>
</dbReference>
<evidence type="ECO:0000256" key="4">
    <source>
        <dbReference type="ARBA" id="ARBA00022741"/>
    </source>
</evidence>
<keyword evidence="7" id="KW-0539">Nucleus</keyword>
<dbReference type="SMART" id="SM00220">
    <property type="entry name" value="S_TKc"/>
    <property type="match status" value="1"/>
</dbReference>
<dbReference type="PROSITE" id="PS00108">
    <property type="entry name" value="PROTEIN_KINASE_ST"/>
    <property type="match status" value="1"/>
</dbReference>
<evidence type="ECO:0000256" key="3">
    <source>
        <dbReference type="ARBA" id="ARBA00022679"/>
    </source>
</evidence>
<dbReference type="InterPro" id="IPR008271">
    <property type="entry name" value="Ser/Thr_kinase_AS"/>
</dbReference>
<keyword evidence="4" id="KW-0547">Nucleotide-binding</keyword>
<evidence type="ECO:0000313" key="10">
    <source>
        <dbReference type="EMBL" id="ORZ10332.1"/>
    </source>
</evidence>
<evidence type="ECO:0000256" key="8">
    <source>
        <dbReference type="SAM" id="MobiDB-lite"/>
    </source>
</evidence>
<organism evidence="10 11">
    <name type="scientific">Lobosporangium transversale</name>
    <dbReference type="NCBI Taxonomy" id="64571"/>
    <lineage>
        <taxon>Eukaryota</taxon>
        <taxon>Fungi</taxon>
        <taxon>Fungi incertae sedis</taxon>
        <taxon>Mucoromycota</taxon>
        <taxon>Mortierellomycotina</taxon>
        <taxon>Mortierellomycetes</taxon>
        <taxon>Mortierellales</taxon>
        <taxon>Mortierellaceae</taxon>
        <taxon>Lobosporangium</taxon>
    </lineage>
</organism>
<evidence type="ECO:0000256" key="2">
    <source>
        <dbReference type="ARBA" id="ARBA00022527"/>
    </source>
</evidence>
<dbReference type="InterPro" id="IPR011009">
    <property type="entry name" value="Kinase-like_dom_sf"/>
</dbReference>
<keyword evidence="11" id="KW-1185">Reference proteome</keyword>
<proteinExistence type="predicted"/>
<keyword evidence="3" id="KW-0808">Transferase</keyword>
<evidence type="ECO:0000256" key="1">
    <source>
        <dbReference type="ARBA" id="ARBA00004123"/>
    </source>
</evidence>
<dbReference type="PROSITE" id="PS50011">
    <property type="entry name" value="PROTEIN_KINASE_DOM"/>
    <property type="match status" value="1"/>
</dbReference>
<dbReference type="FunFam" id="1.10.510.10:FF:000624">
    <property type="entry name" value="Mitogen-activated protein kinase"/>
    <property type="match status" value="1"/>
</dbReference>
<dbReference type="RefSeq" id="XP_021879239.1">
    <property type="nucleotide sequence ID" value="XM_022028964.1"/>
</dbReference>
<evidence type="ECO:0000313" key="11">
    <source>
        <dbReference type="Proteomes" id="UP000193648"/>
    </source>
</evidence>
<dbReference type="OrthoDB" id="2158884at2759"/>
<dbReference type="InParanoid" id="A0A1Y2GGJ5"/>
<feature type="compositionally biased region" description="Low complexity" evidence="8">
    <location>
        <begin position="512"/>
        <end position="567"/>
    </location>
</feature>
<feature type="domain" description="Protein kinase" evidence="9">
    <location>
        <begin position="145"/>
        <end position="429"/>
    </location>
</feature>
<dbReference type="PANTHER" id="PTHR24055">
    <property type="entry name" value="MITOGEN-ACTIVATED PROTEIN KINASE"/>
    <property type="match status" value="1"/>
</dbReference>
<feature type="compositionally biased region" description="Polar residues" evidence="8">
    <location>
        <begin position="582"/>
        <end position="592"/>
    </location>
</feature>
<keyword evidence="6" id="KW-0067">ATP-binding</keyword>
<evidence type="ECO:0000256" key="5">
    <source>
        <dbReference type="ARBA" id="ARBA00022777"/>
    </source>
</evidence>
<dbReference type="EMBL" id="MCFF01000031">
    <property type="protein sequence ID" value="ORZ10332.1"/>
    <property type="molecule type" value="Genomic_DNA"/>
</dbReference>
<evidence type="ECO:0000256" key="7">
    <source>
        <dbReference type="ARBA" id="ARBA00023242"/>
    </source>
</evidence>
<dbReference type="SUPFAM" id="SSF56112">
    <property type="entry name" value="Protein kinase-like (PK-like)"/>
    <property type="match status" value="1"/>
</dbReference>
<gene>
    <name evidence="10" type="ORF">BCR41DRAFT_398430</name>
</gene>
<keyword evidence="5 10" id="KW-0418">Kinase</keyword>
<dbReference type="Gene3D" id="1.10.510.10">
    <property type="entry name" value="Transferase(Phosphotransferase) domain 1"/>
    <property type="match status" value="2"/>
</dbReference>
<feature type="region of interest" description="Disordered" evidence="8">
    <location>
        <begin position="503"/>
        <end position="607"/>
    </location>
</feature>
<name>A0A1Y2GGJ5_9FUNG</name>